<dbReference type="EMBL" id="JBEVYD010000008">
    <property type="protein sequence ID" value="KAL3231041.1"/>
    <property type="molecule type" value="Genomic_DNA"/>
</dbReference>
<feature type="region of interest" description="Disordered" evidence="1">
    <location>
        <begin position="164"/>
        <end position="202"/>
    </location>
</feature>
<dbReference type="CDD" id="cd22573">
    <property type="entry name" value="RMP1_RBD"/>
    <property type="match status" value="1"/>
</dbReference>
<dbReference type="InterPro" id="IPR047205">
    <property type="entry name" value="RMP1"/>
</dbReference>
<reference evidence="4 5" key="1">
    <citation type="submission" date="2024-05" db="EMBL/GenBank/DDBJ databases">
        <title>Long read based assembly of the Candida bracarensis genome reveals expanded adhesin content.</title>
        <authorList>
            <person name="Marcet-Houben M."/>
            <person name="Ksiezopolska E."/>
            <person name="Gabaldon T."/>
        </authorList>
    </citation>
    <scope>NUCLEOTIDE SEQUENCE [LARGE SCALE GENOMIC DNA]</scope>
    <source>
        <strain evidence="4 5">CBM6</strain>
    </source>
</reference>
<evidence type="ECO:0000256" key="2">
    <source>
        <dbReference type="SAM" id="Phobius"/>
    </source>
</evidence>
<feature type="transmembrane region" description="Helical" evidence="2">
    <location>
        <begin position="82"/>
        <end position="107"/>
    </location>
</feature>
<gene>
    <name evidence="4" type="ORF">RNJ44_00680</name>
</gene>
<accession>A0ABR4NRR7</accession>
<dbReference type="PANTHER" id="PTHR37792:SF1">
    <property type="entry name" value="RIBONUCLEASE MRP PROTEIN SUBUNIT RMP1"/>
    <property type="match status" value="1"/>
</dbReference>
<evidence type="ECO:0000259" key="3">
    <source>
        <dbReference type="Pfam" id="PF20945"/>
    </source>
</evidence>
<name>A0ABR4NRR7_9SACH</name>
<organism evidence="4 5">
    <name type="scientific">Nakaseomyces bracarensis</name>
    <dbReference type="NCBI Taxonomy" id="273131"/>
    <lineage>
        <taxon>Eukaryota</taxon>
        <taxon>Fungi</taxon>
        <taxon>Dikarya</taxon>
        <taxon>Ascomycota</taxon>
        <taxon>Saccharomycotina</taxon>
        <taxon>Saccharomycetes</taxon>
        <taxon>Saccharomycetales</taxon>
        <taxon>Saccharomycetaceae</taxon>
        <taxon>Nakaseomyces</taxon>
    </lineage>
</organism>
<dbReference type="InterPro" id="IPR047204">
    <property type="entry name" value="RMP1_RBD"/>
</dbReference>
<protein>
    <submittedName>
        <fullName evidence="4">Ribonuclease MRP protein subunit RMP1</fullName>
    </submittedName>
</protein>
<keyword evidence="5" id="KW-1185">Reference proteome</keyword>
<keyword evidence="2" id="KW-0812">Transmembrane</keyword>
<keyword evidence="2" id="KW-0472">Membrane</keyword>
<keyword evidence="2" id="KW-1133">Transmembrane helix</keyword>
<feature type="compositionally biased region" description="Basic residues" evidence="1">
    <location>
        <begin position="184"/>
        <end position="194"/>
    </location>
</feature>
<evidence type="ECO:0000313" key="4">
    <source>
        <dbReference type="EMBL" id="KAL3231041.1"/>
    </source>
</evidence>
<evidence type="ECO:0000256" key="1">
    <source>
        <dbReference type="SAM" id="MobiDB-lite"/>
    </source>
</evidence>
<feature type="domain" description="RNase MRP protein 1 RNA binding" evidence="3">
    <location>
        <begin position="16"/>
        <end position="108"/>
    </location>
</feature>
<dbReference type="PANTHER" id="PTHR37792">
    <property type="entry name" value="RIBONUCLEASE MRP PROTEIN SUBUNIT RMP1"/>
    <property type="match status" value="1"/>
</dbReference>
<evidence type="ECO:0000313" key="5">
    <source>
        <dbReference type="Proteomes" id="UP001623330"/>
    </source>
</evidence>
<comment type="caution">
    <text evidence="4">The sequence shown here is derived from an EMBL/GenBank/DDBJ whole genome shotgun (WGS) entry which is preliminary data.</text>
</comment>
<dbReference type="Pfam" id="PF20945">
    <property type="entry name" value="RMP1"/>
    <property type="match status" value="1"/>
</dbReference>
<sequence length="202" mass="23821">MLVDSYLRLHQEYRVIYLLNHRNKNQHRVAIWWKWFNMMKRNVAGVVEVVQRISRSKKGPIDQDVRILYRLLHKFFKMEDKLYYSFNGVIQLGQFMTVGIVLVGLLARVHTIYRELFDNHANRFQEIGCIKVPQYSEKVDDYQPMDSEELGELIEESEVIEHTPKPIKKTAEVNTVHDNAGKGDKKKKKKKKKTSAIDDLFG</sequence>
<dbReference type="Proteomes" id="UP001623330">
    <property type="component" value="Unassembled WGS sequence"/>
</dbReference>
<proteinExistence type="predicted"/>